<dbReference type="PROSITE" id="PS51186">
    <property type="entry name" value="GNAT"/>
    <property type="match status" value="1"/>
</dbReference>
<feature type="domain" description="N-acetyltransferase" evidence="1">
    <location>
        <begin position="3"/>
        <end position="184"/>
    </location>
</feature>
<evidence type="ECO:0000259" key="1">
    <source>
        <dbReference type="PROSITE" id="PS51186"/>
    </source>
</evidence>
<dbReference type="PANTHER" id="PTHR42791:SF1">
    <property type="entry name" value="N-ACETYLTRANSFERASE DOMAIN-CONTAINING PROTEIN"/>
    <property type="match status" value="1"/>
</dbReference>
<dbReference type="AlphaFoldDB" id="A0A344L273"/>
<dbReference type="Pfam" id="PF00583">
    <property type="entry name" value="Acetyltransf_1"/>
    <property type="match status" value="1"/>
</dbReference>
<keyword evidence="3" id="KW-1185">Reference proteome</keyword>
<dbReference type="Proteomes" id="UP000250434">
    <property type="component" value="Chromosome"/>
</dbReference>
<dbReference type="Gene3D" id="3.40.630.30">
    <property type="match status" value="1"/>
</dbReference>
<dbReference type="InterPro" id="IPR052523">
    <property type="entry name" value="Trichothecene_AcTrans"/>
</dbReference>
<proteinExistence type="predicted"/>
<organism evidence="2 3">
    <name type="scientific">Amycolatopsis albispora</name>
    <dbReference type="NCBI Taxonomy" id="1804986"/>
    <lineage>
        <taxon>Bacteria</taxon>
        <taxon>Bacillati</taxon>
        <taxon>Actinomycetota</taxon>
        <taxon>Actinomycetes</taxon>
        <taxon>Pseudonocardiales</taxon>
        <taxon>Pseudonocardiaceae</taxon>
        <taxon>Amycolatopsis</taxon>
    </lineage>
</organism>
<accession>A0A344L273</accession>
<dbReference type="RefSeq" id="WP_113691420.1">
    <property type="nucleotide sequence ID" value="NZ_CP015163.1"/>
</dbReference>
<evidence type="ECO:0000313" key="3">
    <source>
        <dbReference type="Proteomes" id="UP000250434"/>
    </source>
</evidence>
<dbReference type="EMBL" id="CP015163">
    <property type="protein sequence ID" value="AXB42147.1"/>
    <property type="molecule type" value="Genomic_DNA"/>
</dbReference>
<dbReference type="InterPro" id="IPR000182">
    <property type="entry name" value="GNAT_dom"/>
</dbReference>
<dbReference type="KEGG" id="aab:A4R43_06050"/>
<sequence length="184" mass="19546">MTLMVRPATAAEFDSVLAACVDAFSDEAVSAWVVPDPSVRRARTRELFETSLRAAVDAGQLVVAFSRGEPVAASIWLSVSGPIAAPEGEDRLAVVMAATAARHPVEPHLYLSSMAALPRYRGLGAGTAMLRYGIAQAGGQPIYLEASTPRNRSLYARHGFEDHGEPIPLPDGGPVLQPMWRPAG</sequence>
<gene>
    <name evidence="2" type="ORF">A4R43_06050</name>
</gene>
<dbReference type="GO" id="GO:0016747">
    <property type="term" value="F:acyltransferase activity, transferring groups other than amino-acyl groups"/>
    <property type="evidence" value="ECO:0007669"/>
    <property type="project" value="InterPro"/>
</dbReference>
<dbReference type="PANTHER" id="PTHR42791">
    <property type="entry name" value="GNAT FAMILY ACETYLTRANSFERASE"/>
    <property type="match status" value="1"/>
</dbReference>
<dbReference type="SUPFAM" id="SSF55729">
    <property type="entry name" value="Acyl-CoA N-acyltransferases (Nat)"/>
    <property type="match status" value="1"/>
</dbReference>
<dbReference type="OrthoDB" id="7057833at2"/>
<dbReference type="InterPro" id="IPR016181">
    <property type="entry name" value="Acyl_CoA_acyltransferase"/>
</dbReference>
<dbReference type="CDD" id="cd04301">
    <property type="entry name" value="NAT_SF"/>
    <property type="match status" value="1"/>
</dbReference>
<name>A0A344L273_9PSEU</name>
<protein>
    <recommendedName>
        <fullName evidence="1">N-acetyltransferase domain-containing protein</fullName>
    </recommendedName>
</protein>
<reference evidence="2 3" key="1">
    <citation type="submission" date="2016-04" db="EMBL/GenBank/DDBJ databases">
        <title>Complete genome sequence and analysis of deep-sea sediment isolate, Amycolatopsis sp. WP1.</title>
        <authorList>
            <person name="Wang H."/>
            <person name="Chen S."/>
            <person name="Wu Q."/>
        </authorList>
    </citation>
    <scope>NUCLEOTIDE SEQUENCE [LARGE SCALE GENOMIC DNA]</scope>
    <source>
        <strain evidence="2 3">WP1</strain>
    </source>
</reference>
<evidence type="ECO:0000313" key="2">
    <source>
        <dbReference type="EMBL" id="AXB42147.1"/>
    </source>
</evidence>